<keyword evidence="2" id="KW-0547">Nucleotide-binding</keyword>
<evidence type="ECO:0000256" key="1">
    <source>
        <dbReference type="ARBA" id="ARBA00022598"/>
    </source>
</evidence>
<feature type="domain" description="Methionyl/Valyl/Leucyl/Isoleucyl-tRNA synthetase anticodon-binding" evidence="6">
    <location>
        <begin position="84"/>
        <end position="230"/>
    </location>
</feature>
<dbReference type="PANTHER" id="PTHR42780:SF1">
    <property type="entry name" value="ISOLEUCINE--TRNA LIGASE, CYTOPLASMIC"/>
    <property type="match status" value="1"/>
</dbReference>
<evidence type="ECO:0000259" key="6">
    <source>
        <dbReference type="Pfam" id="PF08264"/>
    </source>
</evidence>
<dbReference type="GO" id="GO:0000049">
    <property type="term" value="F:tRNA binding"/>
    <property type="evidence" value="ECO:0007669"/>
    <property type="project" value="InterPro"/>
</dbReference>
<evidence type="ECO:0000256" key="2">
    <source>
        <dbReference type="ARBA" id="ARBA00022741"/>
    </source>
</evidence>
<keyword evidence="5" id="KW-0030">Aminoacyl-tRNA synthetase</keyword>
<dbReference type="AlphaFoldDB" id="A0A1F4YF44"/>
<dbReference type="InterPro" id="IPR023586">
    <property type="entry name" value="Ile-tRNA-ligase_type2"/>
</dbReference>
<sequence>MHKSWGNAIEFNEGADKIGVDVMRWLYVTHQPTDNLLFGYKIADETRRRFHLILWNVYNFFITYANIDNFTPLKTTNYQLSALDEWILARLNQTVSAATKTLDNYDAFQASHAIEEFVSDLSLWYVRRSRDRVGPSAPDNQDKTACLNTLHLALTTLSRLLAPFTPFIAEEIYGNLTGEESVHLSDWPKAKRLTSADAQLVADMKTARKIVEMGLSERKTHNIKVRQPLRRLTVNSLSLSVELTQLIKDELNIKGVDYKPEQKELSVIIDLSLDSDLVAEGGMRELSRQVQEMRKVLNINPTAYISLASPTIPTGILLEEFKRRTLTKEVKSGPELIIESI</sequence>
<dbReference type="CDD" id="cd07961">
    <property type="entry name" value="Anticodon_Ia_Ile_ABEc"/>
    <property type="match status" value="1"/>
</dbReference>
<dbReference type="SUPFAM" id="SSF47323">
    <property type="entry name" value="Anticodon-binding domain of a subclass of class I aminoacyl-tRNA synthetases"/>
    <property type="match status" value="1"/>
</dbReference>
<reference evidence="7 8" key="1">
    <citation type="journal article" date="2016" name="Nat. Commun.">
        <title>Thousands of microbial genomes shed light on interconnected biogeochemical processes in an aquifer system.</title>
        <authorList>
            <person name="Anantharaman K."/>
            <person name="Brown C.T."/>
            <person name="Hug L.A."/>
            <person name="Sharon I."/>
            <person name="Castelle C.J."/>
            <person name="Probst A.J."/>
            <person name="Thomas B.C."/>
            <person name="Singh A."/>
            <person name="Wilkins M.J."/>
            <person name="Karaoz U."/>
            <person name="Brodie E.L."/>
            <person name="Williams K.H."/>
            <person name="Hubbard S.S."/>
            <person name="Banfield J.F."/>
        </authorList>
    </citation>
    <scope>NUCLEOTIDE SEQUENCE [LARGE SCALE GENOMIC DNA]</scope>
</reference>
<dbReference type="Proteomes" id="UP000178176">
    <property type="component" value="Unassembled WGS sequence"/>
</dbReference>
<dbReference type="EMBL" id="MEXH01000014">
    <property type="protein sequence ID" value="OGC92498.1"/>
    <property type="molecule type" value="Genomic_DNA"/>
</dbReference>
<organism evidence="7 8">
    <name type="scientific">Candidatus Amesbacteria bacterium RIFCSPHIGHO2_01_FULL_48_32b</name>
    <dbReference type="NCBI Taxonomy" id="1797253"/>
    <lineage>
        <taxon>Bacteria</taxon>
        <taxon>Candidatus Amesiibacteriota</taxon>
    </lineage>
</organism>
<evidence type="ECO:0000256" key="3">
    <source>
        <dbReference type="ARBA" id="ARBA00022840"/>
    </source>
</evidence>
<dbReference type="InterPro" id="IPR013155">
    <property type="entry name" value="M/V/L/I-tRNA-synth_anticd-bd"/>
</dbReference>
<dbReference type="GO" id="GO:0004822">
    <property type="term" value="F:isoleucine-tRNA ligase activity"/>
    <property type="evidence" value="ECO:0007669"/>
    <property type="project" value="InterPro"/>
</dbReference>
<evidence type="ECO:0000256" key="5">
    <source>
        <dbReference type="ARBA" id="ARBA00023146"/>
    </source>
</evidence>
<comment type="caution">
    <text evidence="7">The sequence shown here is derived from an EMBL/GenBank/DDBJ whole genome shotgun (WGS) entry which is preliminary data.</text>
</comment>
<evidence type="ECO:0000313" key="8">
    <source>
        <dbReference type="Proteomes" id="UP000178176"/>
    </source>
</evidence>
<dbReference type="Gene3D" id="1.10.730.10">
    <property type="entry name" value="Isoleucyl-tRNA Synthetase, Domain 1"/>
    <property type="match status" value="1"/>
</dbReference>
<evidence type="ECO:0000256" key="4">
    <source>
        <dbReference type="ARBA" id="ARBA00022917"/>
    </source>
</evidence>
<protein>
    <recommendedName>
        <fullName evidence="6">Methionyl/Valyl/Leucyl/Isoleucyl-tRNA synthetase anticodon-binding domain-containing protein</fullName>
    </recommendedName>
</protein>
<keyword evidence="4" id="KW-0648">Protein biosynthesis</keyword>
<proteinExistence type="predicted"/>
<dbReference type="InterPro" id="IPR009080">
    <property type="entry name" value="tRNAsynth_Ia_anticodon-bd"/>
</dbReference>
<dbReference type="GO" id="GO:0005524">
    <property type="term" value="F:ATP binding"/>
    <property type="evidence" value="ECO:0007669"/>
    <property type="project" value="UniProtKB-KW"/>
</dbReference>
<evidence type="ECO:0000313" key="7">
    <source>
        <dbReference type="EMBL" id="OGC92498.1"/>
    </source>
</evidence>
<gene>
    <name evidence="7" type="ORF">A2876_05205</name>
</gene>
<keyword evidence="1" id="KW-0436">Ligase</keyword>
<name>A0A1F4YF44_9BACT</name>
<dbReference type="InterPro" id="IPR033709">
    <property type="entry name" value="Anticodon_Ile_ABEc"/>
</dbReference>
<dbReference type="Pfam" id="PF08264">
    <property type="entry name" value="Anticodon_1"/>
    <property type="match status" value="1"/>
</dbReference>
<dbReference type="SUPFAM" id="SSF52374">
    <property type="entry name" value="Nucleotidylyl transferase"/>
    <property type="match status" value="1"/>
</dbReference>
<dbReference type="PANTHER" id="PTHR42780">
    <property type="entry name" value="SOLEUCYL-TRNA SYNTHETASE"/>
    <property type="match status" value="1"/>
</dbReference>
<dbReference type="GO" id="GO:0006428">
    <property type="term" value="P:isoleucyl-tRNA aminoacylation"/>
    <property type="evidence" value="ECO:0007669"/>
    <property type="project" value="TreeGrafter"/>
</dbReference>
<keyword evidence="3" id="KW-0067">ATP-binding</keyword>
<accession>A0A1F4YF44</accession>